<dbReference type="RefSeq" id="XP_002552961.1">
    <property type="nucleotide sequence ID" value="XM_002552915.1"/>
</dbReference>
<feature type="compositionally biased region" description="Basic and acidic residues" evidence="1">
    <location>
        <begin position="565"/>
        <end position="578"/>
    </location>
</feature>
<organism evidence="2 3">
    <name type="scientific">Lachancea thermotolerans (strain ATCC 56472 / CBS 6340 / NRRL Y-8284)</name>
    <name type="common">Yeast</name>
    <name type="synonym">Kluyveromyces thermotolerans</name>
    <dbReference type="NCBI Taxonomy" id="559295"/>
    <lineage>
        <taxon>Eukaryota</taxon>
        <taxon>Fungi</taxon>
        <taxon>Dikarya</taxon>
        <taxon>Ascomycota</taxon>
        <taxon>Saccharomycotina</taxon>
        <taxon>Saccharomycetes</taxon>
        <taxon>Saccharomycetales</taxon>
        <taxon>Saccharomycetaceae</taxon>
        <taxon>Lachancea</taxon>
    </lineage>
</organism>
<dbReference type="STRING" id="559295.C5DGI1"/>
<feature type="region of interest" description="Disordered" evidence="1">
    <location>
        <begin position="41"/>
        <end position="90"/>
    </location>
</feature>
<dbReference type="KEGG" id="lth:KLTH0D05500g"/>
<dbReference type="eggNOG" id="ENOG502S0GH">
    <property type="taxonomic scope" value="Eukaryota"/>
</dbReference>
<feature type="region of interest" description="Disordered" evidence="1">
    <location>
        <begin position="461"/>
        <end position="578"/>
    </location>
</feature>
<dbReference type="OrthoDB" id="4085524at2759"/>
<dbReference type="FunCoup" id="C5DGI1">
    <property type="interactions" value="97"/>
</dbReference>
<feature type="compositionally biased region" description="Polar residues" evidence="1">
    <location>
        <begin position="687"/>
        <end position="740"/>
    </location>
</feature>
<feature type="region of interest" description="Disordered" evidence="1">
    <location>
        <begin position="263"/>
        <end position="374"/>
    </location>
</feature>
<feature type="compositionally biased region" description="Basic residues" evidence="1">
    <location>
        <begin position="750"/>
        <end position="765"/>
    </location>
</feature>
<evidence type="ECO:0000313" key="2">
    <source>
        <dbReference type="EMBL" id="CAR22523.1"/>
    </source>
</evidence>
<dbReference type="InParanoid" id="C5DGI1"/>
<protein>
    <submittedName>
        <fullName evidence="2">KLTH0D05500p</fullName>
    </submittedName>
</protein>
<feature type="compositionally biased region" description="Polar residues" evidence="1">
    <location>
        <begin position="463"/>
        <end position="473"/>
    </location>
</feature>
<dbReference type="AlphaFoldDB" id="C5DGI1"/>
<feature type="compositionally biased region" description="Polar residues" evidence="1">
    <location>
        <begin position="393"/>
        <end position="412"/>
    </location>
</feature>
<evidence type="ECO:0000256" key="1">
    <source>
        <dbReference type="SAM" id="MobiDB-lite"/>
    </source>
</evidence>
<keyword evidence="3" id="KW-1185">Reference proteome</keyword>
<feature type="compositionally biased region" description="Low complexity" evidence="1">
    <location>
        <begin position="346"/>
        <end position="355"/>
    </location>
</feature>
<evidence type="ECO:0000313" key="3">
    <source>
        <dbReference type="Proteomes" id="UP000002036"/>
    </source>
</evidence>
<feature type="compositionally biased region" description="Low complexity" evidence="1">
    <location>
        <begin position="140"/>
        <end position="151"/>
    </location>
</feature>
<feature type="compositionally biased region" description="Basic and acidic residues" evidence="1">
    <location>
        <begin position="187"/>
        <end position="200"/>
    </location>
</feature>
<dbReference type="OMA" id="FNDSYLD"/>
<dbReference type="HOGENOM" id="CLU_018639_0_0_1"/>
<dbReference type="GeneID" id="8295189"/>
<reference evidence="2 3" key="1">
    <citation type="journal article" date="2009" name="Genome Res.">
        <title>Comparative genomics of protoploid Saccharomycetaceae.</title>
        <authorList>
            <consortium name="The Genolevures Consortium"/>
            <person name="Souciet J.-L."/>
            <person name="Dujon B."/>
            <person name="Gaillardin C."/>
            <person name="Johnston M."/>
            <person name="Baret P.V."/>
            <person name="Cliften P."/>
            <person name="Sherman D.J."/>
            <person name="Weissenbach J."/>
            <person name="Westhof E."/>
            <person name="Wincker P."/>
            <person name="Jubin C."/>
            <person name="Poulain J."/>
            <person name="Barbe V."/>
            <person name="Segurens B."/>
            <person name="Artiguenave F."/>
            <person name="Anthouard V."/>
            <person name="Vacherie B."/>
            <person name="Val M.-E."/>
            <person name="Fulton R.S."/>
            <person name="Minx P."/>
            <person name="Wilson R."/>
            <person name="Durrens P."/>
            <person name="Jean G."/>
            <person name="Marck C."/>
            <person name="Martin T."/>
            <person name="Nikolski M."/>
            <person name="Rolland T."/>
            <person name="Seret M.-L."/>
            <person name="Casaregola S."/>
            <person name="Despons L."/>
            <person name="Fairhead C."/>
            <person name="Fischer G."/>
            <person name="Lafontaine I."/>
            <person name="Leh V."/>
            <person name="Lemaire M."/>
            <person name="de Montigny J."/>
            <person name="Neuveglise C."/>
            <person name="Thierry A."/>
            <person name="Blanc-Lenfle I."/>
            <person name="Bleykasten C."/>
            <person name="Diffels J."/>
            <person name="Fritsch E."/>
            <person name="Frangeul L."/>
            <person name="Goeffon A."/>
            <person name="Jauniaux N."/>
            <person name="Kachouri-Lafond R."/>
            <person name="Payen C."/>
            <person name="Potier S."/>
            <person name="Pribylova L."/>
            <person name="Ozanne C."/>
            <person name="Richard G.-F."/>
            <person name="Sacerdot C."/>
            <person name="Straub M.-L."/>
            <person name="Talla E."/>
        </authorList>
    </citation>
    <scope>NUCLEOTIDE SEQUENCE [LARGE SCALE GENOMIC DNA]</scope>
    <source>
        <strain evidence="3">ATCC 56472 / CBS 6340 / NRRL Y-8284</strain>
    </source>
</reference>
<feature type="compositionally biased region" description="Polar residues" evidence="1">
    <location>
        <begin position="608"/>
        <end position="636"/>
    </location>
</feature>
<dbReference type="Proteomes" id="UP000002036">
    <property type="component" value="Chromosome D"/>
</dbReference>
<dbReference type="EMBL" id="CU928168">
    <property type="protein sequence ID" value="CAR22523.1"/>
    <property type="molecule type" value="Genomic_DNA"/>
</dbReference>
<feature type="compositionally biased region" description="Basic and acidic residues" evidence="1">
    <location>
        <begin position="322"/>
        <end position="345"/>
    </location>
</feature>
<feature type="region of interest" description="Disordered" evidence="1">
    <location>
        <begin position="130"/>
        <end position="226"/>
    </location>
</feature>
<feature type="compositionally biased region" description="Polar residues" evidence="1">
    <location>
        <begin position="489"/>
        <end position="500"/>
    </location>
</feature>
<accession>C5DGI1</accession>
<gene>
    <name evidence="2" type="ordered locus">KLTH0D05500g</name>
</gene>
<proteinExistence type="predicted"/>
<feature type="region of interest" description="Disordered" evidence="1">
    <location>
        <begin position="598"/>
        <end position="765"/>
    </location>
</feature>
<feature type="compositionally biased region" description="Polar residues" evidence="1">
    <location>
        <begin position="152"/>
        <end position="185"/>
    </location>
</feature>
<name>C5DGI1_LACTC</name>
<sequence length="765" mass="84023">MFHSRRSRESRAIDSEALAAASAIGRALDSKGTKVNAEKLPRYNSLSRSNSMVRAASISSRNNSLRTRRDSRRSSSLQLKGPRVRDSIDESEFYDAEDTFHAFGGAQTQTKPVTVKRYVPGPSGLKLIEVPISEVQKPPSRNSSMNRRSASVHSGLSVRNNSLGRKTSLNSHASQKQKSSAPVTQKQKKEPMIRRSEPPKNNKPLVEQSLKEETDEQLQLDRQNKEVVNPIELTPPSKKAAPEVSILRLREKQVNIVTKTVDSGDLNETKQPPTVLISPPNEDISETQNHADLNDASPYPTEEEALKQATVSSEPAPRSGIRGKENESGKENTGKTVEDVIKEESNASSRNEANSPTQSASAEEGGGTNGNSMAKYIRSANQYLNKGHKKVLTSAQESNAGGLEQQASSQITGNGGGEMAPLNKVPSPMKPALKKTASDNSMRNPYKENFGSKAEEAYLSLATAENTRLNAQMSDEHSRRQPPVRKTRPSSMVTNATAVQKNIPAVTKPKHMSMQTPLRSEIRPPARSTMRPESIRQDKKIKPKSRTRPQQTINDKRAFFPPEPPQKRSSFEKIRPNETHMGFKKLSLRDEVSEEANYGPVVGENFHNDANSISTGRDSSSQIRSQASLPASNSGWKSRFHDSDSEDEYSPISTVSPAKPTAKPGVRNGGFSLRNKKDSGFAPPQPNFVQSSTAPNSKHNTPNKKISTLSLRSVSNKSDMSPAKGNNNLSQRFFSEQLSPSAEEGDTKKKSSFGKKLKKIFGRKK</sequence>
<feature type="region of interest" description="Disordered" evidence="1">
    <location>
        <begin position="388"/>
        <end position="449"/>
    </location>
</feature>